<reference evidence="2 3" key="1">
    <citation type="journal article" date="2016" name="Proc. Natl. Acad. Sci. U.S.A.">
        <title>Comparative genomics of biotechnologically important yeasts.</title>
        <authorList>
            <person name="Riley R."/>
            <person name="Haridas S."/>
            <person name="Wolfe K.H."/>
            <person name="Lopes M.R."/>
            <person name="Hittinger C.T."/>
            <person name="Goeker M."/>
            <person name="Salamov A.A."/>
            <person name="Wisecaver J.H."/>
            <person name="Long T.M."/>
            <person name="Calvey C.H."/>
            <person name="Aerts A.L."/>
            <person name="Barry K.W."/>
            <person name="Choi C."/>
            <person name="Clum A."/>
            <person name="Coughlan A.Y."/>
            <person name="Deshpande S."/>
            <person name="Douglass A.P."/>
            <person name="Hanson S.J."/>
            <person name="Klenk H.-P."/>
            <person name="LaButti K.M."/>
            <person name="Lapidus A."/>
            <person name="Lindquist E.A."/>
            <person name="Lipzen A.M."/>
            <person name="Meier-Kolthoff J.P."/>
            <person name="Ohm R.A."/>
            <person name="Otillar R.P."/>
            <person name="Pangilinan J.L."/>
            <person name="Peng Y."/>
            <person name="Rokas A."/>
            <person name="Rosa C.A."/>
            <person name="Scheuner C."/>
            <person name="Sibirny A.A."/>
            <person name="Slot J.C."/>
            <person name="Stielow J.B."/>
            <person name="Sun H."/>
            <person name="Kurtzman C.P."/>
            <person name="Blackwell M."/>
            <person name="Grigoriev I.V."/>
            <person name="Jeffries T.W."/>
        </authorList>
    </citation>
    <scope>NUCLEOTIDE SEQUENCE [LARGE SCALE GENOMIC DNA]</scope>
    <source>
        <strain evidence="2 3">NRRL Y-11557</strain>
    </source>
</reference>
<accession>A0A1E3PX64</accession>
<keyword evidence="3" id="KW-1185">Reference proteome</keyword>
<proteinExistence type="predicted"/>
<dbReference type="EMBL" id="KV454301">
    <property type="protein sequence ID" value="ODQ70015.1"/>
    <property type="molecule type" value="Genomic_DNA"/>
</dbReference>
<protein>
    <recommendedName>
        <fullName evidence="1">HAT C-terminal dimerisation domain-containing protein</fullName>
    </recommendedName>
</protein>
<dbReference type="InterPro" id="IPR008906">
    <property type="entry name" value="HATC_C_dom"/>
</dbReference>
<dbReference type="GO" id="GO:0046983">
    <property type="term" value="F:protein dimerization activity"/>
    <property type="evidence" value="ECO:0007669"/>
    <property type="project" value="InterPro"/>
</dbReference>
<evidence type="ECO:0000259" key="1">
    <source>
        <dbReference type="Pfam" id="PF05699"/>
    </source>
</evidence>
<dbReference type="SUPFAM" id="SSF53098">
    <property type="entry name" value="Ribonuclease H-like"/>
    <property type="match status" value="1"/>
</dbReference>
<name>A0A1E3PX64_LIPST</name>
<organism evidence="2 3">
    <name type="scientific">Lipomyces starkeyi NRRL Y-11557</name>
    <dbReference type="NCBI Taxonomy" id="675824"/>
    <lineage>
        <taxon>Eukaryota</taxon>
        <taxon>Fungi</taxon>
        <taxon>Dikarya</taxon>
        <taxon>Ascomycota</taxon>
        <taxon>Saccharomycotina</taxon>
        <taxon>Lipomycetes</taxon>
        <taxon>Lipomycetales</taxon>
        <taxon>Lipomycetaceae</taxon>
        <taxon>Lipomyces</taxon>
    </lineage>
</organism>
<feature type="domain" description="HAT C-terminal dimerisation" evidence="1">
    <location>
        <begin position="1"/>
        <end position="47"/>
    </location>
</feature>
<dbReference type="Pfam" id="PF05699">
    <property type="entry name" value="Dimer_Tnp_hAT"/>
    <property type="match status" value="1"/>
</dbReference>
<dbReference type="OrthoDB" id="1715602at2759"/>
<dbReference type="AlphaFoldDB" id="A0A1E3PX64"/>
<evidence type="ECO:0000313" key="2">
    <source>
        <dbReference type="EMBL" id="ODQ70015.1"/>
    </source>
</evidence>
<dbReference type="InterPro" id="IPR012337">
    <property type="entry name" value="RNaseH-like_sf"/>
</dbReference>
<gene>
    <name evidence="2" type="ORF">LIPSTDRAFT_74996</name>
</gene>
<dbReference type="Proteomes" id="UP000094385">
    <property type="component" value="Unassembled WGS sequence"/>
</dbReference>
<evidence type="ECO:0000313" key="3">
    <source>
        <dbReference type="Proteomes" id="UP000094385"/>
    </source>
</evidence>
<dbReference type="STRING" id="675824.A0A1E3PX64"/>
<sequence>MALDVLSVAFMSADVERLFSSCGGMLDPSRNRIETNTIGIVQTLRSWQKAGLIQSNEHLLQLPE</sequence>